<sequence length="85" mass="9366">MQVRSWKALKALAKMALSRIKEGGPKKDDAKIKNYKPKPSTSGGELDRKSLTSAEISKLGSNKLDNNERLLDTQIKGQKILSKAL</sequence>
<dbReference type="Proteomes" id="UP000887565">
    <property type="component" value="Unplaced"/>
</dbReference>
<evidence type="ECO:0000313" key="3">
    <source>
        <dbReference type="WBParaSite" id="nRc.2.0.1.t44759-RA"/>
    </source>
</evidence>
<feature type="region of interest" description="Disordered" evidence="1">
    <location>
        <begin position="20"/>
        <end position="50"/>
    </location>
</feature>
<feature type="compositionally biased region" description="Basic and acidic residues" evidence="1">
    <location>
        <begin position="20"/>
        <end position="32"/>
    </location>
</feature>
<protein>
    <submittedName>
        <fullName evidence="3">Uncharacterized protein</fullName>
    </submittedName>
</protein>
<keyword evidence="2" id="KW-1185">Reference proteome</keyword>
<dbReference type="WBParaSite" id="nRc.2.0.1.t44759-RA">
    <property type="protein sequence ID" value="nRc.2.0.1.t44759-RA"/>
    <property type="gene ID" value="nRc.2.0.1.g44759"/>
</dbReference>
<reference evidence="3" key="1">
    <citation type="submission" date="2022-11" db="UniProtKB">
        <authorList>
            <consortium name="WormBaseParasite"/>
        </authorList>
    </citation>
    <scope>IDENTIFICATION</scope>
</reference>
<evidence type="ECO:0000313" key="2">
    <source>
        <dbReference type="Proteomes" id="UP000887565"/>
    </source>
</evidence>
<name>A0A915L0Q2_ROMCU</name>
<organism evidence="2 3">
    <name type="scientific">Romanomermis culicivorax</name>
    <name type="common">Nematode worm</name>
    <dbReference type="NCBI Taxonomy" id="13658"/>
    <lineage>
        <taxon>Eukaryota</taxon>
        <taxon>Metazoa</taxon>
        <taxon>Ecdysozoa</taxon>
        <taxon>Nematoda</taxon>
        <taxon>Enoplea</taxon>
        <taxon>Dorylaimia</taxon>
        <taxon>Mermithida</taxon>
        <taxon>Mermithoidea</taxon>
        <taxon>Mermithidae</taxon>
        <taxon>Romanomermis</taxon>
    </lineage>
</organism>
<dbReference type="AlphaFoldDB" id="A0A915L0Q2"/>
<accession>A0A915L0Q2</accession>
<evidence type="ECO:0000256" key="1">
    <source>
        <dbReference type="SAM" id="MobiDB-lite"/>
    </source>
</evidence>
<proteinExistence type="predicted"/>